<reference evidence="3 4" key="1">
    <citation type="submission" date="2024-11" db="EMBL/GenBank/DDBJ databases">
        <title>A near-complete genome assembly of Cinchona calisaya.</title>
        <authorList>
            <person name="Lian D.C."/>
            <person name="Zhao X.W."/>
            <person name="Wei L."/>
        </authorList>
    </citation>
    <scope>NUCLEOTIDE SEQUENCE [LARGE SCALE GENOMIC DNA]</scope>
    <source>
        <tissue evidence="3">Nenye</tissue>
    </source>
</reference>
<accession>A0ABD2XVY6</accession>
<keyword evidence="1" id="KW-0346">Stress response</keyword>
<dbReference type="EMBL" id="JBJUIK010000016">
    <property type="protein sequence ID" value="KAL3499574.1"/>
    <property type="molecule type" value="Genomic_DNA"/>
</dbReference>
<dbReference type="SUPFAM" id="SSF49764">
    <property type="entry name" value="HSP20-like chaperones"/>
    <property type="match status" value="1"/>
</dbReference>
<dbReference type="PANTHER" id="PTHR46991:SF11">
    <property type="entry name" value="SMALL HEAT SHOCK PROTEIN HSPF"/>
    <property type="match status" value="1"/>
</dbReference>
<proteinExistence type="predicted"/>
<dbReference type="AlphaFoldDB" id="A0ABD2XVY6"/>
<keyword evidence="4" id="KW-1185">Reference proteome</keyword>
<dbReference type="Proteomes" id="UP001630127">
    <property type="component" value="Unassembled WGS sequence"/>
</dbReference>
<name>A0ABD2XVY6_9GENT</name>
<dbReference type="PANTHER" id="PTHR46991">
    <property type="entry name" value="23.5 KDA HEAT SHOCK PROTEIN, MITOCHONDRIAL"/>
    <property type="match status" value="1"/>
</dbReference>
<feature type="region of interest" description="Disordered" evidence="2">
    <location>
        <begin position="1"/>
        <end position="24"/>
    </location>
</feature>
<gene>
    <name evidence="3" type="ORF">ACH5RR_038667</name>
</gene>
<protein>
    <recommendedName>
        <fullName evidence="5">SHSP domain-containing protein</fullName>
    </recommendedName>
</protein>
<evidence type="ECO:0000256" key="2">
    <source>
        <dbReference type="SAM" id="MobiDB-lite"/>
    </source>
</evidence>
<comment type="caution">
    <text evidence="3">The sequence shown here is derived from an EMBL/GenBank/DDBJ whole genome shotgun (WGS) entry which is preliminary data.</text>
</comment>
<evidence type="ECO:0000313" key="4">
    <source>
        <dbReference type="Proteomes" id="UP001630127"/>
    </source>
</evidence>
<evidence type="ECO:0008006" key="5">
    <source>
        <dbReference type="Google" id="ProtNLM"/>
    </source>
</evidence>
<dbReference type="InterPro" id="IPR008978">
    <property type="entry name" value="HSP20-like_chaperone"/>
</dbReference>
<dbReference type="Gene3D" id="2.60.40.790">
    <property type="match status" value="1"/>
</dbReference>
<evidence type="ECO:0000256" key="1">
    <source>
        <dbReference type="ARBA" id="ARBA00023016"/>
    </source>
</evidence>
<dbReference type="InterPro" id="IPR044656">
    <property type="entry name" value="HSP14.7/HSP23.5/HSP23.6-like"/>
</dbReference>
<dbReference type="CDD" id="cd00298">
    <property type="entry name" value="ACD_sHsps_p23-like"/>
    <property type="match status" value="2"/>
</dbReference>
<organism evidence="3 4">
    <name type="scientific">Cinchona calisaya</name>
    <dbReference type="NCBI Taxonomy" id="153742"/>
    <lineage>
        <taxon>Eukaryota</taxon>
        <taxon>Viridiplantae</taxon>
        <taxon>Streptophyta</taxon>
        <taxon>Embryophyta</taxon>
        <taxon>Tracheophyta</taxon>
        <taxon>Spermatophyta</taxon>
        <taxon>Magnoliopsida</taxon>
        <taxon>eudicotyledons</taxon>
        <taxon>Gunneridae</taxon>
        <taxon>Pentapetalae</taxon>
        <taxon>asterids</taxon>
        <taxon>lamiids</taxon>
        <taxon>Gentianales</taxon>
        <taxon>Rubiaceae</taxon>
        <taxon>Cinchonoideae</taxon>
        <taxon>Cinchoneae</taxon>
        <taxon>Cinchona</taxon>
    </lineage>
</organism>
<sequence length="307" mass="34619">MASDQQSPPKTTSSTTTTTTDFTSKSIILHPMNGALKKTLEGPFQMNPYQLEGPREGYEARTVKIYPRKPKGAKKLNKGLYVRVDMPGVEEENLMVTWDKKKVSFFGEAPKETSYEAVGRYYRGELDFSSDPVEIFNVKTDIKNGVLRMVLEGSGFQPGFSTASNHFPDIDYSQNVENEIANLLLREKQIPLIAPPVEVKGFYPFQVAGTNGTIESKYLFHSEQNRDSGIFLRVDMPDVQNEGFSFKVKDNILLYAGEGVKGSHYDSSRRRYVGRFSFHCGCCYLQEVKGRIKAGVLRMLIKSQKSM</sequence>
<evidence type="ECO:0000313" key="3">
    <source>
        <dbReference type="EMBL" id="KAL3499574.1"/>
    </source>
</evidence>